<comment type="similarity">
    <text evidence="1">Belongs to the UPF0065 (bug) family.</text>
</comment>
<dbReference type="PROSITE" id="PS51257">
    <property type="entry name" value="PROKAR_LIPOPROTEIN"/>
    <property type="match status" value="1"/>
</dbReference>
<dbReference type="PIRSF" id="PIRSF017082">
    <property type="entry name" value="YflP"/>
    <property type="match status" value="1"/>
</dbReference>
<keyword evidence="2" id="KW-0732">Signal</keyword>
<organism evidence="3 4">
    <name type="scientific">Dactylosporangium cerinum</name>
    <dbReference type="NCBI Taxonomy" id="1434730"/>
    <lineage>
        <taxon>Bacteria</taxon>
        <taxon>Bacillati</taxon>
        <taxon>Actinomycetota</taxon>
        <taxon>Actinomycetes</taxon>
        <taxon>Micromonosporales</taxon>
        <taxon>Micromonosporaceae</taxon>
        <taxon>Dactylosporangium</taxon>
    </lineage>
</organism>
<evidence type="ECO:0000313" key="4">
    <source>
        <dbReference type="Proteomes" id="UP001595912"/>
    </source>
</evidence>
<dbReference type="CDD" id="cd07012">
    <property type="entry name" value="PBP2_Bug_TTT"/>
    <property type="match status" value="1"/>
</dbReference>
<evidence type="ECO:0000256" key="2">
    <source>
        <dbReference type="SAM" id="SignalP"/>
    </source>
</evidence>
<dbReference type="Proteomes" id="UP001595912">
    <property type="component" value="Unassembled WGS sequence"/>
</dbReference>
<dbReference type="InterPro" id="IPR005064">
    <property type="entry name" value="BUG"/>
</dbReference>
<name>A0ABV9W2R3_9ACTN</name>
<accession>A0ABV9W2R3</accession>
<evidence type="ECO:0000256" key="1">
    <source>
        <dbReference type="ARBA" id="ARBA00006987"/>
    </source>
</evidence>
<proteinExistence type="inferred from homology"/>
<reference evidence="4" key="1">
    <citation type="journal article" date="2019" name="Int. J. Syst. Evol. Microbiol.">
        <title>The Global Catalogue of Microorganisms (GCM) 10K type strain sequencing project: providing services to taxonomists for standard genome sequencing and annotation.</title>
        <authorList>
            <consortium name="The Broad Institute Genomics Platform"/>
            <consortium name="The Broad Institute Genome Sequencing Center for Infectious Disease"/>
            <person name="Wu L."/>
            <person name="Ma J."/>
        </authorList>
    </citation>
    <scope>NUCLEOTIDE SEQUENCE [LARGE SCALE GENOMIC DNA]</scope>
    <source>
        <strain evidence="4">CGMCC 4.7152</strain>
    </source>
</reference>
<comment type="caution">
    <text evidence="3">The sequence shown here is derived from an EMBL/GenBank/DDBJ whole genome shotgun (WGS) entry which is preliminary data.</text>
</comment>
<feature type="chain" id="PRO_5046910639" evidence="2">
    <location>
        <begin position="22"/>
        <end position="318"/>
    </location>
</feature>
<dbReference type="Gene3D" id="3.40.190.10">
    <property type="entry name" value="Periplasmic binding protein-like II"/>
    <property type="match status" value="1"/>
</dbReference>
<dbReference type="Pfam" id="PF03401">
    <property type="entry name" value="TctC"/>
    <property type="match status" value="1"/>
</dbReference>
<dbReference type="PANTHER" id="PTHR42928:SF3">
    <property type="entry name" value="UPF0065 PROTEIN YFLP"/>
    <property type="match status" value="1"/>
</dbReference>
<feature type="signal peptide" evidence="2">
    <location>
        <begin position="1"/>
        <end position="21"/>
    </location>
</feature>
<dbReference type="RefSeq" id="WP_380120732.1">
    <property type="nucleotide sequence ID" value="NZ_JBHSIU010000041.1"/>
</dbReference>
<dbReference type="PANTHER" id="PTHR42928">
    <property type="entry name" value="TRICARBOXYLATE-BINDING PROTEIN"/>
    <property type="match status" value="1"/>
</dbReference>
<sequence length="318" mass="33008">MYRRTLLAAPLAALLAGGCAADDDPELRLMVPNAPGSGYDITARTIATTMDVAAVRHGVEVFNLPGSGGMVGLQRLVYEHGNGSLLMLMGLGLVGAQHTTPIPVTLDAVTPIARLIEEPEVVVVTRDAPLRSLDDMVHAWRADPAALLVGGGSSPGGPDHLATMLIAKAAGVAPLTVRYAQHDGGGVLLGAVVSERVAVAVSSLGEVAGQIASGQLRVLATTGRDRAEGVDAPTLREAGLDVVFANWRGLVAPPGLDPAHLTAHGTVVARLRDSETWQQAIAGHRWTDSYLAGEGFGAFLREQDVRVTQVLGELGLDT</sequence>
<keyword evidence="4" id="KW-1185">Reference proteome</keyword>
<protein>
    <submittedName>
        <fullName evidence="3">Tripartite tricarboxylate transporter substrate binding protein</fullName>
    </submittedName>
</protein>
<dbReference type="EMBL" id="JBHSIU010000041">
    <property type="protein sequence ID" value="MFC5002572.1"/>
    <property type="molecule type" value="Genomic_DNA"/>
</dbReference>
<gene>
    <name evidence="3" type="ORF">ACFPIJ_32660</name>
</gene>
<evidence type="ECO:0000313" key="3">
    <source>
        <dbReference type="EMBL" id="MFC5002572.1"/>
    </source>
</evidence>
<dbReference type="InterPro" id="IPR042100">
    <property type="entry name" value="Bug_dom1"/>
</dbReference>
<dbReference type="Gene3D" id="3.40.190.150">
    <property type="entry name" value="Bordetella uptake gene, domain 1"/>
    <property type="match status" value="1"/>
</dbReference>